<feature type="domain" description="MobA/VirD2-like nuclease" evidence="2">
    <location>
        <begin position="11"/>
        <end position="86"/>
    </location>
</feature>
<dbReference type="AlphaFoldDB" id="A0A7G6T502"/>
<reference evidence="4" key="1">
    <citation type="journal article" date="2020" name="Mol. Plant Microbe">
        <title>Rhizobial microsymbionts of the narrowly endemic Oxytropis species growing in Kamchatka are characterized by significant genetic diversity and possess a set of genes that are associated with T3SS and T6SS secretion systems and can affect the development of symbiosis.</title>
        <authorList>
            <person name="Safronova V."/>
            <person name="Guro P."/>
            <person name="Sazanova A."/>
            <person name="Kuznetsova I."/>
            <person name="Belimov A."/>
            <person name="Yakubov V."/>
            <person name="Chirak E."/>
            <person name="Afonin A."/>
            <person name="Gogolev Y."/>
            <person name="Andronov E."/>
            <person name="Tikhonovich I."/>
        </authorList>
    </citation>
    <scope>NUCLEOTIDE SEQUENCE [LARGE SCALE GENOMIC DNA]</scope>
    <source>
        <strain evidence="4">583</strain>
        <plasmid evidence="4">p_3</plasmid>
    </source>
</reference>
<keyword evidence="3" id="KW-0614">Plasmid</keyword>
<accession>A0A7G6T502</accession>
<dbReference type="Proteomes" id="UP000515465">
    <property type="component" value="Plasmid p_3"/>
</dbReference>
<feature type="region of interest" description="Disordered" evidence="1">
    <location>
        <begin position="139"/>
        <end position="167"/>
    </location>
</feature>
<dbReference type="EMBL" id="CP050298">
    <property type="protein sequence ID" value="QND61834.1"/>
    <property type="molecule type" value="Genomic_DNA"/>
</dbReference>
<evidence type="ECO:0000313" key="4">
    <source>
        <dbReference type="Proteomes" id="UP000515465"/>
    </source>
</evidence>
<name>A0A7G6T502_9HYPH</name>
<evidence type="ECO:0000256" key="1">
    <source>
        <dbReference type="SAM" id="MobiDB-lite"/>
    </source>
</evidence>
<feature type="region of interest" description="Disordered" evidence="1">
    <location>
        <begin position="189"/>
        <end position="232"/>
    </location>
</feature>
<sequence length="232" mass="25289">MASRCPGGKNSTKAAASVYEQWRPQFSGRERRNAYHLLFSAKAGTDANAVMAAARAVLEERAPGYKFVLAHHKDTKHVHVHAMVQASVSRRRTPEILQARSGRLARDLCGKSTRERHCDGGDAADGSCDDAAIHEGACRSLQPRPERSALSGQRQDDRASGGQAATPFGWTIPCRERRCNRCRMAKDCDDDADRRRGRSGSHGSGVDRQRFSAVPSRSGRGGATRSCRGSRS</sequence>
<dbReference type="InterPro" id="IPR005094">
    <property type="entry name" value="Endonuclease_MobA/VirD2"/>
</dbReference>
<organism evidence="3 4">
    <name type="scientific">Mesorhizobium huakuii</name>
    <dbReference type="NCBI Taxonomy" id="28104"/>
    <lineage>
        <taxon>Bacteria</taxon>
        <taxon>Pseudomonadati</taxon>
        <taxon>Pseudomonadota</taxon>
        <taxon>Alphaproteobacteria</taxon>
        <taxon>Hyphomicrobiales</taxon>
        <taxon>Phyllobacteriaceae</taxon>
        <taxon>Mesorhizobium</taxon>
    </lineage>
</organism>
<evidence type="ECO:0000313" key="3">
    <source>
        <dbReference type="EMBL" id="QND61834.1"/>
    </source>
</evidence>
<geneLocation type="plasmid" evidence="3 4">
    <name>p_3</name>
</geneLocation>
<dbReference type="Pfam" id="PF03432">
    <property type="entry name" value="Relaxase"/>
    <property type="match status" value="1"/>
</dbReference>
<protein>
    <submittedName>
        <fullName evidence="3">Relaxase/mobilization nuclease domain-containing protein</fullName>
    </submittedName>
</protein>
<evidence type="ECO:0000259" key="2">
    <source>
        <dbReference type="Pfam" id="PF03432"/>
    </source>
</evidence>
<gene>
    <name evidence="3" type="ORF">HB778_37205</name>
</gene>
<proteinExistence type="predicted"/>